<gene>
    <name evidence="10" type="ORF">OE104_09605</name>
</gene>
<comment type="similarity">
    <text evidence="6">Belongs to the ABC-4 integral membrane protein family.</text>
</comment>
<evidence type="ECO:0000313" key="11">
    <source>
        <dbReference type="Proteomes" id="UP001164718"/>
    </source>
</evidence>
<dbReference type="GO" id="GO:0022857">
    <property type="term" value="F:transmembrane transporter activity"/>
    <property type="evidence" value="ECO:0007669"/>
    <property type="project" value="TreeGrafter"/>
</dbReference>
<evidence type="ECO:0000256" key="3">
    <source>
        <dbReference type="ARBA" id="ARBA00022692"/>
    </source>
</evidence>
<feature type="transmembrane region" description="Helical" evidence="7">
    <location>
        <begin position="832"/>
        <end position="852"/>
    </location>
</feature>
<evidence type="ECO:0000313" key="10">
    <source>
        <dbReference type="EMBL" id="WAA08862.1"/>
    </source>
</evidence>
<dbReference type="EMBL" id="CP106878">
    <property type="protein sequence ID" value="WAA08862.1"/>
    <property type="molecule type" value="Genomic_DNA"/>
</dbReference>
<proteinExistence type="inferred from homology"/>
<evidence type="ECO:0000259" key="8">
    <source>
        <dbReference type="Pfam" id="PF02687"/>
    </source>
</evidence>
<evidence type="ECO:0000256" key="5">
    <source>
        <dbReference type="ARBA" id="ARBA00023136"/>
    </source>
</evidence>
<dbReference type="Pfam" id="PF02687">
    <property type="entry name" value="FtsX"/>
    <property type="match status" value="2"/>
</dbReference>
<evidence type="ECO:0000256" key="7">
    <source>
        <dbReference type="SAM" id="Phobius"/>
    </source>
</evidence>
<keyword evidence="5 7" id="KW-0472">Membrane</keyword>
<feature type="transmembrane region" description="Helical" evidence="7">
    <location>
        <begin position="741"/>
        <end position="768"/>
    </location>
</feature>
<feature type="domain" description="ABC3 transporter permease C-terminal" evidence="8">
    <location>
        <begin position="746"/>
        <end position="861"/>
    </location>
</feature>
<feature type="transmembrane region" description="Helical" evidence="7">
    <location>
        <begin position="286"/>
        <end position="309"/>
    </location>
</feature>
<feature type="transmembrane region" description="Helical" evidence="7">
    <location>
        <begin position="387"/>
        <end position="407"/>
    </location>
</feature>
<dbReference type="Proteomes" id="UP001164718">
    <property type="component" value="Chromosome"/>
</dbReference>
<protein>
    <submittedName>
        <fullName evidence="10">FtsX-like permease family protein</fullName>
    </submittedName>
</protein>
<reference evidence="10" key="1">
    <citation type="submission" date="2022-09" db="EMBL/GenBank/DDBJ databases">
        <title>Complete Genomes of Fervidibacillus albus and Fervidibacillus halotolerans isolated from tidal flat sediments.</title>
        <authorList>
            <person name="Kwon K.K."/>
            <person name="Yang S.-H."/>
            <person name="Park M.J."/>
            <person name="Oh H.-M."/>
        </authorList>
    </citation>
    <scope>NUCLEOTIDE SEQUENCE</scope>
    <source>
        <strain evidence="10">MEBiC13591</strain>
    </source>
</reference>
<organism evidence="10 11">
    <name type="scientific">Fervidibacillus albus</name>
    <dbReference type="NCBI Taxonomy" id="2980026"/>
    <lineage>
        <taxon>Bacteria</taxon>
        <taxon>Bacillati</taxon>
        <taxon>Bacillota</taxon>
        <taxon>Bacilli</taxon>
        <taxon>Bacillales</taxon>
        <taxon>Bacillaceae</taxon>
        <taxon>Fervidibacillus</taxon>
    </lineage>
</organism>
<dbReference type="AlphaFoldDB" id="A0A9E8LSN1"/>
<evidence type="ECO:0000256" key="1">
    <source>
        <dbReference type="ARBA" id="ARBA00004651"/>
    </source>
</evidence>
<accession>A0A9E8LSN1</accession>
<feature type="domain" description="MacB-like periplasmic core" evidence="9">
    <location>
        <begin position="19"/>
        <end position="207"/>
    </location>
</feature>
<sequence>MNIMNKVTWQTMKGNKRRTLVTIIGVIISVAMITAVSTLGVSFMDLMKRQTIAEEGNWHILFKNVNKKQLEAIQKDDNTETVLLSRDIGYALLEGSTNENKPYLFVKEYDQEAFSDFPIDLIEGRLPESPNELVISEHIESNGGVHFDIGETITIGVGHRVYAGADEHYDGHLNQNNPFINDDGETETLKHVMPKTYTIVGIMKRPSWEPSWAPGYTVISFLDESSLNENEKINVSVVLKNVRQSIFTDTEQFADKLGISQDSVSYHTDLLRYYGVMENDGIRTTLISLSSIIMAIIIIGSVSLIYNAFAISVSERSKYLGMLASIGATKKQKRNSVFFEGTVIGIISIPLGILFGLIGIGITFHYINSLIQGSFGIDESLKIVVTPWSILISVALSVVTIALSLYIPARRASKISAIDAIRQSHEIELTRKTVKTSKLVRKIFCIEAEIALKNLKRNKRRYIATIFSLVISIVLFLSVTFFIDQLKTGMNFTNNGSNADLTISFSSYLTEDEAKGVEQMVSTIASLDTVTEYNFIQTFTKYTSANVQLLPDYLKESISNNDSFEYIVRFYVMQDEKLTEFAKEIGIDSNLPFDDKRMGAIVIDRMPYWDDEERRYVERPLIEANVGDRLDIYHDHVESGEKINLGSIEIIALTNKLPLGIQATGPGNLDIIISKQTMERLLNNLALENTPLNTSLYLKSSDSLKTEKNIEELEENDVEYDLYNYYYSKKQNDQVLLVFKVFTYGFIILITLISVANIINTLTTSIGLRRREFAMLRSIGMTPKSFNKMIRYESMFYGIKALAYGLPISIAIMLLMHRAMIESFMFPFRLPWVNLGIVVGSVFLIVTLIMLYSSGKMKKDNIIDALKQENI</sequence>
<dbReference type="InterPro" id="IPR050250">
    <property type="entry name" value="Macrolide_Exporter_MacB"/>
</dbReference>
<keyword evidence="2" id="KW-1003">Cell membrane</keyword>
<dbReference type="GO" id="GO:0005886">
    <property type="term" value="C:plasma membrane"/>
    <property type="evidence" value="ECO:0007669"/>
    <property type="project" value="UniProtKB-SubCell"/>
</dbReference>
<dbReference type="PANTHER" id="PTHR30572:SF4">
    <property type="entry name" value="ABC TRANSPORTER PERMEASE YTRF"/>
    <property type="match status" value="1"/>
</dbReference>
<keyword evidence="3 7" id="KW-0812">Transmembrane</keyword>
<dbReference type="InterPro" id="IPR003838">
    <property type="entry name" value="ABC3_permease_C"/>
</dbReference>
<dbReference type="InterPro" id="IPR025857">
    <property type="entry name" value="MacB_PCD"/>
</dbReference>
<dbReference type="Pfam" id="PF12704">
    <property type="entry name" value="MacB_PCD"/>
    <property type="match status" value="1"/>
</dbReference>
<evidence type="ECO:0000256" key="4">
    <source>
        <dbReference type="ARBA" id="ARBA00022989"/>
    </source>
</evidence>
<evidence type="ECO:0000259" key="9">
    <source>
        <dbReference type="Pfam" id="PF12704"/>
    </source>
</evidence>
<feature type="transmembrane region" description="Helical" evidence="7">
    <location>
        <begin position="20"/>
        <end position="44"/>
    </location>
</feature>
<comment type="subcellular location">
    <subcellularLocation>
        <location evidence="1">Cell membrane</location>
        <topology evidence="1">Multi-pass membrane protein</topology>
    </subcellularLocation>
</comment>
<evidence type="ECO:0000256" key="6">
    <source>
        <dbReference type="ARBA" id="ARBA00038076"/>
    </source>
</evidence>
<keyword evidence="4 7" id="KW-1133">Transmembrane helix</keyword>
<keyword evidence="11" id="KW-1185">Reference proteome</keyword>
<feature type="transmembrane region" description="Helical" evidence="7">
    <location>
        <begin position="801"/>
        <end position="820"/>
    </location>
</feature>
<dbReference type="KEGG" id="faf:OE104_09605"/>
<feature type="domain" description="ABC3 transporter permease C-terminal" evidence="8">
    <location>
        <begin position="292"/>
        <end position="416"/>
    </location>
</feature>
<feature type="transmembrane region" description="Helical" evidence="7">
    <location>
        <begin position="462"/>
        <end position="483"/>
    </location>
</feature>
<dbReference type="PANTHER" id="PTHR30572">
    <property type="entry name" value="MEMBRANE COMPONENT OF TRANSPORTER-RELATED"/>
    <property type="match status" value="1"/>
</dbReference>
<evidence type="ECO:0000256" key="2">
    <source>
        <dbReference type="ARBA" id="ARBA00022475"/>
    </source>
</evidence>
<name>A0A9E8LSN1_9BACI</name>
<feature type="transmembrane region" description="Helical" evidence="7">
    <location>
        <begin position="337"/>
        <end position="367"/>
    </location>
</feature>